<reference evidence="3" key="2">
    <citation type="submission" date="2025-08" db="UniProtKB">
        <authorList>
            <consortium name="Ensembl"/>
        </authorList>
    </citation>
    <scope>IDENTIFICATION</scope>
</reference>
<feature type="chain" id="PRO_5033992128" description="Secreted protein" evidence="2">
    <location>
        <begin position="26"/>
        <end position="84"/>
    </location>
</feature>
<keyword evidence="2" id="KW-0732">Signal</keyword>
<evidence type="ECO:0000313" key="3">
    <source>
        <dbReference type="Ensembl" id="ENSGEVP00005003976.1"/>
    </source>
</evidence>
<reference evidence="3" key="1">
    <citation type="submission" date="2019-06" db="EMBL/GenBank/DDBJ databases">
        <title>G10K-VGP Goodes thornscrub tortoise genome, primary haplotype.</title>
        <authorList>
            <person name="Murphy B."/>
            <person name="Edwards T."/>
            <person name="Rhie A."/>
            <person name="Koren S."/>
            <person name="Phillippy A."/>
            <person name="Fedrigo O."/>
            <person name="Haase B."/>
            <person name="Mountcastle J."/>
            <person name="Lewin H."/>
            <person name="Damas J."/>
            <person name="Howe K."/>
            <person name="Formenti G."/>
            <person name="Myers G."/>
            <person name="Durbin R."/>
            <person name="Jarvis E.D."/>
        </authorList>
    </citation>
    <scope>NUCLEOTIDE SEQUENCE [LARGE SCALE GENOMIC DNA]</scope>
</reference>
<evidence type="ECO:0000313" key="4">
    <source>
        <dbReference type="Proteomes" id="UP000694390"/>
    </source>
</evidence>
<reference evidence="3" key="3">
    <citation type="submission" date="2025-09" db="UniProtKB">
        <authorList>
            <consortium name="Ensembl"/>
        </authorList>
    </citation>
    <scope>IDENTIFICATION</scope>
</reference>
<feature type="compositionally biased region" description="Basic residues" evidence="1">
    <location>
        <begin position="74"/>
        <end position="84"/>
    </location>
</feature>
<feature type="signal peptide" evidence="2">
    <location>
        <begin position="1"/>
        <end position="25"/>
    </location>
</feature>
<name>A0A8C4VPU9_9SAUR</name>
<organism evidence="3 4">
    <name type="scientific">Gopherus evgoodei</name>
    <name type="common">Goodes thornscrub tortoise</name>
    <dbReference type="NCBI Taxonomy" id="1825980"/>
    <lineage>
        <taxon>Eukaryota</taxon>
        <taxon>Metazoa</taxon>
        <taxon>Chordata</taxon>
        <taxon>Craniata</taxon>
        <taxon>Vertebrata</taxon>
        <taxon>Euteleostomi</taxon>
        <taxon>Archelosauria</taxon>
        <taxon>Testudinata</taxon>
        <taxon>Testudines</taxon>
        <taxon>Cryptodira</taxon>
        <taxon>Durocryptodira</taxon>
        <taxon>Testudinoidea</taxon>
        <taxon>Testudinidae</taxon>
        <taxon>Gopherus</taxon>
    </lineage>
</organism>
<feature type="region of interest" description="Disordered" evidence="1">
    <location>
        <begin position="65"/>
        <end position="84"/>
    </location>
</feature>
<dbReference type="Proteomes" id="UP000694390">
    <property type="component" value="Chromosome 6"/>
</dbReference>
<sequence>FLQEPRCCTFLCFSVSSLVLFLGAGNRTSHRFVTSRLTDHSGAGFSVRGLLLCCSWGWLVPARESKSERGRERIRQRRPSIRKG</sequence>
<protein>
    <recommendedName>
        <fullName evidence="5">Secreted protein</fullName>
    </recommendedName>
</protein>
<dbReference type="AlphaFoldDB" id="A0A8C4VPU9"/>
<evidence type="ECO:0000256" key="1">
    <source>
        <dbReference type="SAM" id="MobiDB-lite"/>
    </source>
</evidence>
<evidence type="ECO:0008006" key="5">
    <source>
        <dbReference type="Google" id="ProtNLM"/>
    </source>
</evidence>
<dbReference type="GeneTree" id="ENSGT00990000214262"/>
<keyword evidence="4" id="KW-1185">Reference proteome</keyword>
<proteinExistence type="predicted"/>
<evidence type="ECO:0000256" key="2">
    <source>
        <dbReference type="SAM" id="SignalP"/>
    </source>
</evidence>
<accession>A0A8C4VPU9</accession>
<dbReference type="Ensembl" id="ENSGEVT00005004154.1">
    <property type="protein sequence ID" value="ENSGEVP00005003976.1"/>
    <property type="gene ID" value="ENSGEVG00005002861.1"/>
</dbReference>